<dbReference type="Proteomes" id="UP001152300">
    <property type="component" value="Unassembled WGS sequence"/>
</dbReference>
<gene>
    <name evidence="1" type="ORF">OCU04_011768</name>
</gene>
<name>A0A9X0AAC1_9HELO</name>
<keyword evidence="2" id="KW-1185">Reference proteome</keyword>
<proteinExistence type="predicted"/>
<evidence type="ECO:0000313" key="1">
    <source>
        <dbReference type="EMBL" id="KAJ8058779.1"/>
    </source>
</evidence>
<organism evidence="1 2">
    <name type="scientific">Sclerotinia nivalis</name>
    <dbReference type="NCBI Taxonomy" id="352851"/>
    <lineage>
        <taxon>Eukaryota</taxon>
        <taxon>Fungi</taxon>
        <taxon>Dikarya</taxon>
        <taxon>Ascomycota</taxon>
        <taxon>Pezizomycotina</taxon>
        <taxon>Leotiomycetes</taxon>
        <taxon>Helotiales</taxon>
        <taxon>Sclerotiniaceae</taxon>
        <taxon>Sclerotinia</taxon>
    </lineage>
</organism>
<dbReference type="AlphaFoldDB" id="A0A9X0AAC1"/>
<reference evidence="1" key="1">
    <citation type="submission" date="2022-11" db="EMBL/GenBank/DDBJ databases">
        <title>Genome Resource of Sclerotinia nivalis Strain SnTB1, a Plant Pathogen Isolated from American Ginseng.</title>
        <authorList>
            <person name="Fan S."/>
        </authorList>
    </citation>
    <scope>NUCLEOTIDE SEQUENCE</scope>
    <source>
        <strain evidence="1">SnTB1</strain>
    </source>
</reference>
<accession>A0A9X0AAC1</accession>
<evidence type="ECO:0000313" key="2">
    <source>
        <dbReference type="Proteomes" id="UP001152300"/>
    </source>
</evidence>
<dbReference type="EMBL" id="JAPEIS010000015">
    <property type="protein sequence ID" value="KAJ8058779.1"/>
    <property type="molecule type" value="Genomic_DNA"/>
</dbReference>
<comment type="caution">
    <text evidence="1">The sequence shown here is derived from an EMBL/GenBank/DDBJ whole genome shotgun (WGS) entry which is preliminary data.</text>
</comment>
<protein>
    <submittedName>
        <fullName evidence="1">Uncharacterized protein</fullName>
    </submittedName>
</protein>
<sequence length="159" mass="18302">MNFLGSLFSSLRKAVAVSFSNNSIDDRFSLSVSSFSRLATFPLVVENAGRFSLERDKSSQIIVSPNGEEIHFSNVIDFIENHLDMPVVDTVQMIDMAKTQVVQVGIGLEDFVHRFDVFERTRQFYKQLDIMKEDTDEKYTKFVEIANRNKRVRFDIGFS</sequence>